<evidence type="ECO:0000256" key="8">
    <source>
        <dbReference type="ARBA" id="ARBA00023170"/>
    </source>
</evidence>
<dbReference type="SUPFAM" id="SSF57716">
    <property type="entry name" value="Glucocorticoid receptor-like (DNA-binding domain)"/>
    <property type="match status" value="1"/>
</dbReference>
<dbReference type="PANTHER" id="PTHR24083">
    <property type="entry name" value="NUCLEAR HORMONE RECEPTOR"/>
    <property type="match status" value="1"/>
</dbReference>
<dbReference type="PROSITE" id="PS51030">
    <property type="entry name" value="NUCLEAR_REC_DBD_2"/>
    <property type="match status" value="1"/>
</dbReference>
<evidence type="ECO:0000259" key="13">
    <source>
        <dbReference type="PROSITE" id="PS51843"/>
    </source>
</evidence>
<feature type="domain" description="Nuclear receptor" evidence="12">
    <location>
        <begin position="30"/>
        <end position="107"/>
    </location>
</feature>
<dbReference type="AlphaFoldDB" id="A0AAJ6YKV5"/>
<protein>
    <submittedName>
        <fullName evidence="15">Nuclear receptor subfamily 2 group E member 1</fullName>
    </submittedName>
</protein>
<evidence type="ECO:0000256" key="2">
    <source>
        <dbReference type="ARBA" id="ARBA00022723"/>
    </source>
</evidence>
<dbReference type="GO" id="GO:0000122">
    <property type="term" value="P:negative regulation of transcription by RNA polymerase II"/>
    <property type="evidence" value="ECO:0007669"/>
    <property type="project" value="UniProtKB-ARBA"/>
</dbReference>
<evidence type="ECO:0000256" key="11">
    <source>
        <dbReference type="SAM" id="MobiDB-lite"/>
    </source>
</evidence>
<dbReference type="InterPro" id="IPR001723">
    <property type="entry name" value="Nuclear_hrmn_rcpt"/>
</dbReference>
<feature type="compositionally biased region" description="Low complexity" evidence="11">
    <location>
        <begin position="310"/>
        <end position="323"/>
    </location>
</feature>
<dbReference type="Pfam" id="PF00105">
    <property type="entry name" value="zf-C4"/>
    <property type="match status" value="1"/>
</dbReference>
<dbReference type="Gene3D" id="3.30.50.10">
    <property type="entry name" value="Erythroid Transcription Factor GATA-1, subunit A"/>
    <property type="match status" value="1"/>
</dbReference>
<keyword evidence="5 10" id="KW-0805">Transcription regulation</keyword>
<evidence type="ECO:0000256" key="9">
    <source>
        <dbReference type="ARBA" id="ARBA00023242"/>
    </source>
</evidence>
<dbReference type="GeneID" id="105363832"/>
<gene>
    <name evidence="15" type="primary">LOC105363832</name>
</gene>
<dbReference type="SUPFAM" id="SSF48508">
    <property type="entry name" value="Nuclear receptor ligand-binding domain"/>
    <property type="match status" value="1"/>
</dbReference>
<feature type="region of interest" description="Disordered" evidence="11">
    <location>
        <begin position="309"/>
        <end position="329"/>
    </location>
</feature>
<dbReference type="SMART" id="SM00430">
    <property type="entry name" value="HOLI"/>
    <property type="match status" value="1"/>
</dbReference>
<proteinExistence type="inferred from homology"/>
<dbReference type="PRINTS" id="PR00398">
    <property type="entry name" value="STRDHORMONER"/>
</dbReference>
<comment type="similarity">
    <text evidence="10">Belongs to the nuclear hormone receptor family.</text>
</comment>
<dbReference type="FunFam" id="3.30.50.10:FF:000019">
    <property type="entry name" value="Nuclear receptor subfamily 2 group E member"/>
    <property type="match status" value="1"/>
</dbReference>
<dbReference type="CTD" id="43656"/>
<dbReference type="InterPro" id="IPR001628">
    <property type="entry name" value="Znf_hrmn_rcpt"/>
</dbReference>
<dbReference type="Gene3D" id="1.10.565.10">
    <property type="entry name" value="Retinoid X Receptor"/>
    <property type="match status" value="1"/>
</dbReference>
<dbReference type="GO" id="GO:0032502">
    <property type="term" value="P:developmental process"/>
    <property type="evidence" value="ECO:0007669"/>
    <property type="project" value="UniProtKB-ARBA"/>
</dbReference>
<dbReference type="InterPro" id="IPR000536">
    <property type="entry name" value="Nucl_hrmn_rcpt_lig-bd"/>
</dbReference>
<dbReference type="KEGG" id="csol:105363832"/>
<dbReference type="InterPro" id="IPR050274">
    <property type="entry name" value="Nuclear_hormone_rcpt_NR2"/>
</dbReference>
<sequence>MQRQETQMGHIPHTVSQPKMQPSSSRILLDVPCKVCRDHSSGKHYGIYACDGCAGFFKRSIRRNRQYACKAKAEGGCMVDKTHRNQCRACRLAKCIQSGMNRDAVQHERGPRNSTLRRQMALYYGGKEPEIMSTMVPPPNAALDLVLPKPAPEPRVTVAAPTAHHALPHPIYSNLNMTKVAPNTPTISSIPLRFPISIGESMCEQAARLLFLNVTWARDLNANSGLCMEDQLTVLESSWRELFLLAAAQCVPHLDPTPLLPPGPQSLGLALEVSRFRETLIAFNGLSLDPHEYSCVRAVVLYKAGLDCESVPSSRSSSGSVSPGTGGSRLRDAASVVRLRDSAQTALGARMAATSSFGAVRFSKLILMLPMLRTVSAHAIEEFFFRKTIGVTSIEKIICDVYAKS</sequence>
<dbReference type="Pfam" id="PF00104">
    <property type="entry name" value="Hormone_recep"/>
    <property type="match status" value="1"/>
</dbReference>
<dbReference type="Proteomes" id="UP000695007">
    <property type="component" value="Unplaced"/>
</dbReference>
<dbReference type="PRINTS" id="PR00047">
    <property type="entry name" value="STROIDFINGER"/>
</dbReference>
<comment type="subcellular location">
    <subcellularLocation>
        <location evidence="1 10">Nucleus</location>
    </subcellularLocation>
</comment>
<keyword evidence="4 10" id="KW-0862">Zinc</keyword>
<dbReference type="InterPro" id="IPR035500">
    <property type="entry name" value="NHR-like_dom_sf"/>
</dbReference>
<dbReference type="RefSeq" id="XP_011499931.1">
    <property type="nucleotide sequence ID" value="XM_011501629.1"/>
</dbReference>
<dbReference type="PROSITE" id="PS51843">
    <property type="entry name" value="NR_LBD"/>
    <property type="match status" value="1"/>
</dbReference>
<evidence type="ECO:0000256" key="3">
    <source>
        <dbReference type="ARBA" id="ARBA00022771"/>
    </source>
</evidence>
<evidence type="ECO:0000256" key="6">
    <source>
        <dbReference type="ARBA" id="ARBA00023125"/>
    </source>
</evidence>
<reference evidence="15" key="1">
    <citation type="submission" date="2025-08" db="UniProtKB">
        <authorList>
            <consortium name="RefSeq"/>
        </authorList>
    </citation>
    <scope>IDENTIFICATION</scope>
</reference>
<keyword evidence="14" id="KW-1185">Reference proteome</keyword>
<dbReference type="CDD" id="cd07163">
    <property type="entry name" value="NR_DBD_TLX"/>
    <property type="match status" value="1"/>
</dbReference>
<organism evidence="14 15">
    <name type="scientific">Ceratosolen solmsi marchali</name>
    <dbReference type="NCBI Taxonomy" id="326594"/>
    <lineage>
        <taxon>Eukaryota</taxon>
        <taxon>Metazoa</taxon>
        <taxon>Ecdysozoa</taxon>
        <taxon>Arthropoda</taxon>
        <taxon>Hexapoda</taxon>
        <taxon>Insecta</taxon>
        <taxon>Pterygota</taxon>
        <taxon>Neoptera</taxon>
        <taxon>Endopterygota</taxon>
        <taxon>Hymenoptera</taxon>
        <taxon>Apocrita</taxon>
        <taxon>Proctotrupomorpha</taxon>
        <taxon>Chalcidoidea</taxon>
        <taxon>Agaonidae</taxon>
        <taxon>Agaoninae</taxon>
        <taxon>Ceratosolen</taxon>
    </lineage>
</organism>
<keyword evidence="3 10" id="KW-0863">Zinc-finger</keyword>
<keyword evidence="9 10" id="KW-0539">Nucleus</keyword>
<dbReference type="InterPro" id="IPR013088">
    <property type="entry name" value="Znf_NHR/GATA"/>
</dbReference>
<name>A0AAJ6YKV5_9HYME</name>
<dbReference type="GO" id="GO:0008270">
    <property type="term" value="F:zinc ion binding"/>
    <property type="evidence" value="ECO:0007669"/>
    <property type="project" value="UniProtKB-KW"/>
</dbReference>
<evidence type="ECO:0000256" key="7">
    <source>
        <dbReference type="ARBA" id="ARBA00023163"/>
    </source>
</evidence>
<feature type="region of interest" description="Disordered" evidence="11">
    <location>
        <begin position="1"/>
        <end position="22"/>
    </location>
</feature>
<evidence type="ECO:0000313" key="15">
    <source>
        <dbReference type="RefSeq" id="XP_011499931.1"/>
    </source>
</evidence>
<keyword evidence="6 10" id="KW-0238">DNA-binding</keyword>
<keyword evidence="8 10" id="KW-0675">Receptor</keyword>
<dbReference type="GO" id="GO:0005634">
    <property type="term" value="C:nucleus"/>
    <property type="evidence" value="ECO:0007669"/>
    <property type="project" value="UniProtKB-SubCell"/>
</dbReference>
<dbReference type="PROSITE" id="PS00031">
    <property type="entry name" value="NUCLEAR_REC_DBD_1"/>
    <property type="match status" value="1"/>
</dbReference>
<evidence type="ECO:0000256" key="1">
    <source>
        <dbReference type="ARBA" id="ARBA00004123"/>
    </source>
</evidence>
<dbReference type="SMART" id="SM00399">
    <property type="entry name" value="ZnF_C4"/>
    <property type="match status" value="1"/>
</dbReference>
<feature type="domain" description="NR LBD" evidence="13">
    <location>
        <begin position="167"/>
        <end position="405"/>
    </location>
</feature>
<evidence type="ECO:0000313" key="14">
    <source>
        <dbReference type="Proteomes" id="UP000695007"/>
    </source>
</evidence>
<keyword evidence="2 10" id="KW-0479">Metal-binding</keyword>
<evidence type="ECO:0000256" key="5">
    <source>
        <dbReference type="ARBA" id="ARBA00023015"/>
    </source>
</evidence>
<dbReference type="GO" id="GO:0003700">
    <property type="term" value="F:DNA-binding transcription factor activity"/>
    <property type="evidence" value="ECO:0007669"/>
    <property type="project" value="InterPro"/>
</dbReference>
<evidence type="ECO:0000256" key="4">
    <source>
        <dbReference type="ARBA" id="ARBA00022833"/>
    </source>
</evidence>
<dbReference type="GO" id="GO:0043565">
    <property type="term" value="F:sequence-specific DNA binding"/>
    <property type="evidence" value="ECO:0007669"/>
    <property type="project" value="InterPro"/>
</dbReference>
<accession>A0AAJ6YKV5</accession>
<evidence type="ECO:0000259" key="12">
    <source>
        <dbReference type="PROSITE" id="PS51030"/>
    </source>
</evidence>
<evidence type="ECO:0000256" key="10">
    <source>
        <dbReference type="RuleBase" id="RU004334"/>
    </source>
</evidence>
<keyword evidence="7 10" id="KW-0804">Transcription</keyword>